<protein>
    <submittedName>
        <fullName evidence="2">Uncharacterized protein</fullName>
    </submittedName>
</protein>
<sequence length="90" mass="9473">MAQDASSPSRERRDDGSLPVVHPTFDERYRAWAAAEAAIVEATASGTIHDADRLSALCADAVEKHRVLWADTGLGSLDTGIAKAPDAGRG</sequence>
<feature type="region of interest" description="Disordered" evidence="1">
    <location>
        <begin position="1"/>
        <end position="20"/>
    </location>
</feature>
<name>A0A679JQU7_VARPD</name>
<gene>
    <name evidence="2" type="ORF">VVAX_05948</name>
</gene>
<evidence type="ECO:0000256" key="1">
    <source>
        <dbReference type="SAM" id="MobiDB-lite"/>
    </source>
</evidence>
<reference evidence="2" key="1">
    <citation type="submission" date="2019-12" db="EMBL/GenBank/DDBJ databases">
        <authorList>
            <person name="Cremers G."/>
        </authorList>
    </citation>
    <scope>NUCLEOTIDE SEQUENCE</scope>
    <source>
        <strain evidence="2">Vvax</strain>
    </source>
</reference>
<dbReference type="RefSeq" id="WP_339093624.1">
    <property type="nucleotide sequence ID" value="NZ_LR743508.1"/>
</dbReference>
<organism evidence="2">
    <name type="scientific">Variovorax paradoxus</name>
    <dbReference type="NCBI Taxonomy" id="34073"/>
    <lineage>
        <taxon>Bacteria</taxon>
        <taxon>Pseudomonadati</taxon>
        <taxon>Pseudomonadota</taxon>
        <taxon>Betaproteobacteria</taxon>
        <taxon>Burkholderiales</taxon>
        <taxon>Comamonadaceae</taxon>
        <taxon>Variovorax</taxon>
    </lineage>
</organism>
<dbReference type="AlphaFoldDB" id="A0A679JQU7"/>
<proteinExistence type="predicted"/>
<accession>A0A679JQU7</accession>
<dbReference type="EMBL" id="LR743508">
    <property type="protein sequence ID" value="CAA2109677.1"/>
    <property type="molecule type" value="Genomic_DNA"/>
</dbReference>
<evidence type="ECO:0000313" key="2">
    <source>
        <dbReference type="EMBL" id="CAA2109677.1"/>
    </source>
</evidence>